<keyword evidence="2" id="KW-0732">Signal</keyword>
<dbReference type="PANTHER" id="PTHR12170">
    <property type="entry name" value="MACROPHAGE ERYTHROBLAST ATTACHER-RELATED"/>
    <property type="match status" value="1"/>
</dbReference>
<feature type="signal peptide" evidence="2">
    <location>
        <begin position="1"/>
        <end position="22"/>
    </location>
</feature>
<protein>
    <recommendedName>
        <fullName evidence="3">CTLH/CRA C-terminal to LisH motif domain-containing protein</fullName>
    </recommendedName>
</protein>
<proteinExistence type="predicted"/>
<dbReference type="Pfam" id="PF10607">
    <property type="entry name" value="CTLH"/>
    <property type="match status" value="1"/>
</dbReference>
<feature type="region of interest" description="Disordered" evidence="1">
    <location>
        <begin position="461"/>
        <end position="485"/>
    </location>
</feature>
<sequence length="601" mass="68744">MTRQGVSAVMLVLCTLCFMGRGEPHDPWTARHVPRRHAALRLERLRGGCSASTSSASDESSEFEQRGWGDVEGEQQDDIAYDMEITYWKTFYEDLTTTTKSLCKLADKLLDHGSAMIQHAIASSQASFDEVMNFAGEAECDDMSNPPAAMMEEFEKKVKEMRLTLTVNLGIAILALKKFKKADEILHQLNFLLNSKIVDELQEYLQGLKEKKSIKLSKKEMKKRDDRKMDMLYIDFCLSLLEVDKAAVLAQASGIQLSKSLHQYEKAYRVLQSLQGGDLLGLLKWCNKHKEKLLQHDSTMMLISQTHLQQVQQLCYRGDHAAACDFVRWWYDELSQDSPAFPQLLLNDVNMRRFPVDGVEVEKLKEKLKEKPWTGIAEASSLAVRSSFWLLLFKPHSEFDWARRLYGDIRWTQLQDSLKKHAYLIHGGCSSQSYPLLPSLFAMGLLALKTKNQYSPSYVKPQVDEEDFKQPGSKEGKESKEERDKLRCMAPVSRKGRRRMMNRDPLHRAFYRIAKDLPMMAVSNSVMLCSYTRKVMDEDDPPCALPNGRLVAKSVAMKIADEIYGKDLSLSTWLDLDFVIGEYELARPPQSKFRICQVIVT</sequence>
<evidence type="ECO:0000256" key="2">
    <source>
        <dbReference type="SAM" id="SignalP"/>
    </source>
</evidence>
<evidence type="ECO:0000313" key="4">
    <source>
        <dbReference type="EMBL" id="CAE2300527.1"/>
    </source>
</evidence>
<dbReference type="EMBL" id="HBKN01019936">
    <property type="protein sequence ID" value="CAE2300527.1"/>
    <property type="molecule type" value="Transcribed_RNA"/>
</dbReference>
<feature type="region of interest" description="Disordered" evidence="1">
    <location>
        <begin position="49"/>
        <end position="69"/>
    </location>
</feature>
<accession>A0A7S4NQ80</accession>
<feature type="compositionally biased region" description="Basic and acidic residues" evidence="1">
    <location>
        <begin position="468"/>
        <end position="485"/>
    </location>
</feature>
<dbReference type="GO" id="GO:0004842">
    <property type="term" value="F:ubiquitin-protein transferase activity"/>
    <property type="evidence" value="ECO:0007669"/>
    <property type="project" value="InterPro"/>
</dbReference>
<dbReference type="GO" id="GO:0005634">
    <property type="term" value="C:nucleus"/>
    <property type="evidence" value="ECO:0007669"/>
    <property type="project" value="TreeGrafter"/>
</dbReference>
<organism evidence="4">
    <name type="scientific">Guillardia theta</name>
    <name type="common">Cryptophyte</name>
    <name type="synonym">Cryptomonas phi</name>
    <dbReference type="NCBI Taxonomy" id="55529"/>
    <lineage>
        <taxon>Eukaryota</taxon>
        <taxon>Cryptophyceae</taxon>
        <taxon>Pyrenomonadales</taxon>
        <taxon>Geminigeraceae</taxon>
        <taxon>Guillardia</taxon>
    </lineage>
</organism>
<dbReference type="GO" id="GO:0005737">
    <property type="term" value="C:cytoplasm"/>
    <property type="evidence" value="ECO:0007669"/>
    <property type="project" value="TreeGrafter"/>
</dbReference>
<feature type="chain" id="PRO_5031286635" description="CTLH/CRA C-terminal to LisH motif domain-containing protein" evidence="2">
    <location>
        <begin position="23"/>
        <end position="601"/>
    </location>
</feature>
<gene>
    <name evidence="4" type="ORF">GTHE00462_LOCUS15713</name>
</gene>
<evidence type="ECO:0000259" key="3">
    <source>
        <dbReference type="Pfam" id="PF10607"/>
    </source>
</evidence>
<dbReference type="GO" id="GO:0043161">
    <property type="term" value="P:proteasome-mediated ubiquitin-dependent protein catabolic process"/>
    <property type="evidence" value="ECO:0007669"/>
    <property type="project" value="InterPro"/>
</dbReference>
<feature type="domain" description="CTLH/CRA C-terminal to LisH motif" evidence="3">
    <location>
        <begin position="264"/>
        <end position="328"/>
    </location>
</feature>
<dbReference type="InterPro" id="IPR045098">
    <property type="entry name" value="Fyv10_fam"/>
</dbReference>
<dbReference type="InterPro" id="IPR024964">
    <property type="entry name" value="CTLH/CRA"/>
</dbReference>
<dbReference type="AlphaFoldDB" id="A0A7S4NQ80"/>
<evidence type="ECO:0000256" key="1">
    <source>
        <dbReference type="SAM" id="MobiDB-lite"/>
    </source>
</evidence>
<reference evidence="4" key="1">
    <citation type="submission" date="2021-01" db="EMBL/GenBank/DDBJ databases">
        <authorList>
            <person name="Corre E."/>
            <person name="Pelletier E."/>
            <person name="Niang G."/>
            <person name="Scheremetjew M."/>
            <person name="Finn R."/>
            <person name="Kale V."/>
            <person name="Holt S."/>
            <person name="Cochrane G."/>
            <person name="Meng A."/>
            <person name="Brown T."/>
            <person name="Cohen L."/>
        </authorList>
    </citation>
    <scope>NUCLEOTIDE SEQUENCE</scope>
    <source>
        <strain evidence="4">CCMP 2712</strain>
    </source>
</reference>
<dbReference type="GO" id="GO:0034657">
    <property type="term" value="C:GID complex"/>
    <property type="evidence" value="ECO:0007669"/>
    <property type="project" value="TreeGrafter"/>
</dbReference>
<name>A0A7S4NQ80_GUITH</name>